<dbReference type="GO" id="GO:0071972">
    <property type="term" value="F:peptidoglycan L,D-transpeptidase activity"/>
    <property type="evidence" value="ECO:0007669"/>
    <property type="project" value="TreeGrafter"/>
</dbReference>
<evidence type="ECO:0000256" key="4">
    <source>
        <dbReference type="ARBA" id="ARBA00022960"/>
    </source>
</evidence>
<dbReference type="PANTHER" id="PTHR30582:SF2">
    <property type="entry name" value="L,D-TRANSPEPTIDASE YCIB-RELATED"/>
    <property type="match status" value="1"/>
</dbReference>
<dbReference type="SUPFAM" id="SSF141523">
    <property type="entry name" value="L,D-transpeptidase catalytic domain-like"/>
    <property type="match status" value="1"/>
</dbReference>
<name>A0A1H7RWU1_9SPHN</name>
<dbReference type="PROSITE" id="PS52029">
    <property type="entry name" value="LD_TPASE"/>
    <property type="match status" value="1"/>
</dbReference>
<dbReference type="OrthoDB" id="463216at2"/>
<dbReference type="RefSeq" id="WP_093006497.1">
    <property type="nucleotide sequence ID" value="NZ_FNZZ01000004.1"/>
</dbReference>
<protein>
    <submittedName>
        <fullName evidence="10">L,D-transpeptidase catalytic domain</fullName>
    </submittedName>
</protein>
<dbReference type="Gene3D" id="2.40.440.10">
    <property type="entry name" value="L,D-transpeptidase catalytic domain-like"/>
    <property type="match status" value="1"/>
</dbReference>
<keyword evidence="3" id="KW-0808">Transferase</keyword>
<dbReference type="GO" id="GO:0005576">
    <property type="term" value="C:extracellular region"/>
    <property type="evidence" value="ECO:0007669"/>
    <property type="project" value="TreeGrafter"/>
</dbReference>
<proteinExistence type="inferred from homology"/>
<organism evidence="10 11">
    <name type="scientific">Sphingomonas palmae</name>
    <dbReference type="NCBI Taxonomy" id="1855283"/>
    <lineage>
        <taxon>Bacteria</taxon>
        <taxon>Pseudomonadati</taxon>
        <taxon>Pseudomonadota</taxon>
        <taxon>Alphaproteobacteria</taxon>
        <taxon>Sphingomonadales</taxon>
        <taxon>Sphingomonadaceae</taxon>
        <taxon>Sphingomonas</taxon>
    </lineage>
</organism>
<dbReference type="CDD" id="cd16913">
    <property type="entry name" value="YkuD_like"/>
    <property type="match status" value="1"/>
</dbReference>
<evidence type="ECO:0000256" key="8">
    <source>
        <dbReference type="SAM" id="SignalP"/>
    </source>
</evidence>
<evidence type="ECO:0000256" key="2">
    <source>
        <dbReference type="ARBA" id="ARBA00005992"/>
    </source>
</evidence>
<dbReference type="InterPro" id="IPR005490">
    <property type="entry name" value="LD_TPept_cat_dom"/>
</dbReference>
<feature type="active site" description="Nucleophile" evidence="7">
    <location>
        <position position="148"/>
    </location>
</feature>
<dbReference type="AlphaFoldDB" id="A0A1H7RWU1"/>
<dbReference type="Proteomes" id="UP000199214">
    <property type="component" value="Unassembled WGS sequence"/>
</dbReference>
<reference evidence="11" key="1">
    <citation type="submission" date="2016-10" db="EMBL/GenBank/DDBJ databases">
        <authorList>
            <person name="Varghese N."/>
            <person name="Submissions S."/>
        </authorList>
    </citation>
    <scope>NUCLEOTIDE SEQUENCE [LARGE SCALE GENOMIC DNA]</scope>
    <source>
        <strain evidence="11">JS21-1</strain>
    </source>
</reference>
<keyword evidence="4 7" id="KW-0133">Cell shape</keyword>
<feature type="domain" description="L,D-TPase catalytic" evidence="9">
    <location>
        <begin position="64"/>
        <end position="172"/>
    </location>
</feature>
<keyword evidence="8" id="KW-0732">Signal</keyword>
<evidence type="ECO:0000259" key="9">
    <source>
        <dbReference type="PROSITE" id="PS52029"/>
    </source>
</evidence>
<dbReference type="GO" id="GO:0008360">
    <property type="term" value="P:regulation of cell shape"/>
    <property type="evidence" value="ECO:0007669"/>
    <property type="project" value="UniProtKB-UniRule"/>
</dbReference>
<dbReference type="GO" id="GO:0016740">
    <property type="term" value="F:transferase activity"/>
    <property type="evidence" value="ECO:0007669"/>
    <property type="project" value="UniProtKB-KW"/>
</dbReference>
<dbReference type="EMBL" id="FNZZ01000004">
    <property type="protein sequence ID" value="SEL64154.1"/>
    <property type="molecule type" value="Genomic_DNA"/>
</dbReference>
<evidence type="ECO:0000256" key="5">
    <source>
        <dbReference type="ARBA" id="ARBA00022984"/>
    </source>
</evidence>
<dbReference type="GO" id="GO:0018104">
    <property type="term" value="P:peptidoglycan-protein cross-linking"/>
    <property type="evidence" value="ECO:0007669"/>
    <property type="project" value="TreeGrafter"/>
</dbReference>
<evidence type="ECO:0000313" key="11">
    <source>
        <dbReference type="Proteomes" id="UP000199214"/>
    </source>
</evidence>
<evidence type="ECO:0000313" key="10">
    <source>
        <dbReference type="EMBL" id="SEL64154.1"/>
    </source>
</evidence>
<gene>
    <name evidence="10" type="ORF">SAMN05216382_2363</name>
</gene>
<feature type="active site" description="Proton donor/acceptor" evidence="7">
    <location>
        <position position="135"/>
    </location>
</feature>
<keyword evidence="5 7" id="KW-0573">Peptidoglycan synthesis</keyword>
<accession>A0A1H7RWU1</accession>
<sequence length="181" mass="19918">MIRALLSQVLLAGMLAGMPVTAAEARRIPTPAGGPDVHTVLDVGRPLEPGDYVWDDDGAPAGPTHVVVDTERRQLYVYRGGVEIGRSFAVSGPPEMPTPLGRFPILEKDADKYSRSYDAPMPYSLRLTRSYVAIHGSKVEWDWVTHGCIGVPLPFARILFRNVRVGDDVLVTRHWLPAAYD</sequence>
<evidence type="ECO:0000256" key="1">
    <source>
        <dbReference type="ARBA" id="ARBA00004752"/>
    </source>
</evidence>
<keyword evidence="6 7" id="KW-0961">Cell wall biogenesis/degradation</keyword>
<dbReference type="Pfam" id="PF03734">
    <property type="entry name" value="YkuD"/>
    <property type="match status" value="1"/>
</dbReference>
<dbReference type="PANTHER" id="PTHR30582">
    <property type="entry name" value="L,D-TRANSPEPTIDASE"/>
    <property type="match status" value="1"/>
</dbReference>
<evidence type="ECO:0000256" key="6">
    <source>
        <dbReference type="ARBA" id="ARBA00023316"/>
    </source>
</evidence>
<comment type="similarity">
    <text evidence="2">Belongs to the YkuD family.</text>
</comment>
<dbReference type="STRING" id="1855283.SAMN05216382_2363"/>
<comment type="pathway">
    <text evidence="1 7">Cell wall biogenesis; peptidoglycan biosynthesis.</text>
</comment>
<dbReference type="InterPro" id="IPR050979">
    <property type="entry name" value="LD-transpeptidase"/>
</dbReference>
<evidence type="ECO:0000256" key="7">
    <source>
        <dbReference type="PROSITE-ProRule" id="PRU01373"/>
    </source>
</evidence>
<feature type="signal peptide" evidence="8">
    <location>
        <begin position="1"/>
        <end position="22"/>
    </location>
</feature>
<feature type="chain" id="PRO_5011788974" evidence="8">
    <location>
        <begin position="23"/>
        <end position="181"/>
    </location>
</feature>
<dbReference type="GO" id="GO:0071555">
    <property type="term" value="P:cell wall organization"/>
    <property type="evidence" value="ECO:0007669"/>
    <property type="project" value="UniProtKB-UniRule"/>
</dbReference>
<keyword evidence="11" id="KW-1185">Reference proteome</keyword>
<dbReference type="InterPro" id="IPR038063">
    <property type="entry name" value="Transpep_catalytic_dom"/>
</dbReference>
<evidence type="ECO:0000256" key="3">
    <source>
        <dbReference type="ARBA" id="ARBA00022679"/>
    </source>
</evidence>
<dbReference type="UniPathway" id="UPA00219"/>